<dbReference type="CDD" id="cd00102">
    <property type="entry name" value="IPT"/>
    <property type="match status" value="1"/>
</dbReference>
<dbReference type="Gene3D" id="2.60.40.10">
    <property type="entry name" value="Immunoglobulins"/>
    <property type="match status" value="4"/>
</dbReference>
<dbReference type="SUPFAM" id="SSF51445">
    <property type="entry name" value="(Trans)glycosidases"/>
    <property type="match status" value="1"/>
</dbReference>
<dbReference type="Gene3D" id="3.20.20.80">
    <property type="entry name" value="Glycosidases"/>
    <property type="match status" value="1"/>
</dbReference>
<dbReference type="InterPro" id="IPR017853">
    <property type="entry name" value="GH"/>
</dbReference>
<dbReference type="InterPro" id="IPR002909">
    <property type="entry name" value="IPT_dom"/>
</dbReference>
<dbReference type="SUPFAM" id="SSF81296">
    <property type="entry name" value="E set domains"/>
    <property type="match status" value="2"/>
</dbReference>
<dbReference type="AlphaFoldDB" id="A0A2T2X0C4"/>
<dbReference type="Proteomes" id="UP000242705">
    <property type="component" value="Unassembled WGS sequence"/>
</dbReference>
<evidence type="ECO:0000313" key="4">
    <source>
        <dbReference type="EMBL" id="PSR27922.1"/>
    </source>
</evidence>
<feature type="transmembrane region" description="Helical" evidence="2">
    <location>
        <begin position="7"/>
        <end position="29"/>
    </location>
</feature>
<evidence type="ECO:0000256" key="1">
    <source>
        <dbReference type="ARBA" id="ARBA00004881"/>
    </source>
</evidence>
<keyword evidence="2" id="KW-0472">Membrane</keyword>
<comment type="pathway">
    <text evidence="1">Glycan metabolism.</text>
</comment>
<accession>A0A2T2X0C4</accession>
<feature type="domain" description="IPT/TIG" evidence="3">
    <location>
        <begin position="689"/>
        <end position="768"/>
    </location>
</feature>
<evidence type="ECO:0000259" key="3">
    <source>
        <dbReference type="Pfam" id="PF01833"/>
    </source>
</evidence>
<dbReference type="InterPro" id="IPR013783">
    <property type="entry name" value="Ig-like_fold"/>
</dbReference>
<comment type="caution">
    <text evidence="4">The sequence shown here is derived from an EMBL/GenBank/DDBJ whole genome shotgun (WGS) entry which is preliminary data.</text>
</comment>
<evidence type="ECO:0000313" key="5">
    <source>
        <dbReference type="Proteomes" id="UP000242705"/>
    </source>
</evidence>
<dbReference type="Pfam" id="PF01833">
    <property type="entry name" value="TIG"/>
    <property type="match status" value="1"/>
</dbReference>
<gene>
    <name evidence="4" type="ORF">C7B47_06485</name>
</gene>
<sequence>MTIRRTLSSWAMTLGIIIMISVWMAPFLIAANKPQMTLSRFTSAPIVTPVSRTDYGINVFSYDNQLNAPSTIPTLNTLDMGMQQFPNANEWSWTTNTFRNGGTAPVSLADWGQILTQTHNQGLFIFNYDENPTFTGGGTPHDATVLTQYIVQHHLPISAIVIGSEEYGSWDHYANLNPSFSAQYYAKQAQLIALAIHQVDPTMKVGVSFALGDGPHSTLWDQTVLREDAPYINFLSVHDYPNQKLLSNAQLLAALPQEITSAMQLIHNEITANVPPEVAHHLQIWVTEYNPYGEPGPQSLHAIYGAAMVESAILWRAEGANRLFVWSFDGQAHIANATASSQWPLATNSSQPYGLFALAGDGIAPELPMNQLYPSGILLSHFMQAISQGASLSTWVSPSVIIGEVSHHAFSDWFLINDTSNVQTISINTQSIVLLPAILTEMSHQNPITQTTVKSMVTTPSTLTHYQTGVPLFTVPNQAVYAGETVTLTGEHFAAAGPGSRVILFQNGTSYGAPGNAYQVQILHWTPTTIQFLMPSGSSGPPLSPGSAQIQVETTNQVISLPETLSVGPIPTLPILNISPGQAAPGSSITVSGNSFGHVQGTGYVMVSQNGVNYGGPGDAYHVNITHWSNQQIIFTLPNGSSGPALVPGPATVKIVNAQGLSSPLLSLTISPASEPSLSASFTLAPLTPYPGQEVTISGNNFGNSQGAGYVMISQNGINYGGPGDAYHVAISTWSNQKIVITLPNGSSGPSLTPGSAQLVVVNNQGMNLGTLNLQVQKAPEIPATLLNTPPFVPGQWVTVSGQDFGSTQGQGYVFITQDGVNYGAPTDSYPVAVKQWSNTRITFLVPTSAYLVDGHYERSLSLGQVATLTIVTASGLKSRPLTVTVGS</sequence>
<keyword evidence="2" id="KW-0812">Transmembrane</keyword>
<proteinExistence type="predicted"/>
<dbReference type="EMBL" id="PXYX01000009">
    <property type="protein sequence ID" value="PSR27922.1"/>
    <property type="molecule type" value="Genomic_DNA"/>
</dbReference>
<protein>
    <submittedName>
        <fullName evidence="4">Cell surface protein</fullName>
    </submittedName>
</protein>
<name>A0A2T2X0C4_SULTH</name>
<dbReference type="PANTHER" id="PTHR43576">
    <property type="entry name" value="ALPHA-L-ARABINOFURANOSIDASE C-RELATED"/>
    <property type="match status" value="1"/>
</dbReference>
<reference evidence="4 5" key="1">
    <citation type="journal article" date="2014" name="BMC Genomics">
        <title>Comparison of environmental and isolate Sulfobacillus genomes reveals diverse carbon, sulfur, nitrogen, and hydrogen metabolisms.</title>
        <authorList>
            <person name="Justice N.B."/>
            <person name="Norman A."/>
            <person name="Brown C.T."/>
            <person name="Singh A."/>
            <person name="Thomas B.C."/>
            <person name="Banfield J.F."/>
        </authorList>
    </citation>
    <scope>NUCLEOTIDE SEQUENCE [LARGE SCALE GENOMIC DNA]</scope>
    <source>
        <strain evidence="4">AMDSBA5</strain>
    </source>
</reference>
<organism evidence="4 5">
    <name type="scientific">Sulfobacillus thermosulfidooxidans</name>
    <dbReference type="NCBI Taxonomy" id="28034"/>
    <lineage>
        <taxon>Bacteria</taxon>
        <taxon>Bacillati</taxon>
        <taxon>Bacillota</taxon>
        <taxon>Clostridia</taxon>
        <taxon>Eubacteriales</taxon>
        <taxon>Clostridiales Family XVII. Incertae Sedis</taxon>
        <taxon>Sulfobacillus</taxon>
    </lineage>
</organism>
<dbReference type="InterPro" id="IPR014756">
    <property type="entry name" value="Ig_E-set"/>
</dbReference>
<dbReference type="GO" id="GO:0000272">
    <property type="term" value="P:polysaccharide catabolic process"/>
    <property type="evidence" value="ECO:0007669"/>
    <property type="project" value="TreeGrafter"/>
</dbReference>
<keyword evidence="2" id="KW-1133">Transmembrane helix</keyword>
<evidence type="ECO:0000256" key="2">
    <source>
        <dbReference type="SAM" id="Phobius"/>
    </source>
</evidence>